<dbReference type="PANTHER" id="PTHR33835">
    <property type="entry name" value="YALI0C07656P"/>
    <property type="match status" value="1"/>
</dbReference>
<reference evidence="1" key="1">
    <citation type="submission" date="2018-05" db="EMBL/GenBank/DDBJ databases">
        <authorList>
            <person name="Lanie J.A."/>
            <person name="Ng W.-L."/>
            <person name="Kazmierczak K.M."/>
            <person name="Andrzejewski T.M."/>
            <person name="Davidsen T.M."/>
            <person name="Wayne K.J."/>
            <person name="Tettelin H."/>
            <person name="Glass J.I."/>
            <person name="Rusch D."/>
            <person name="Podicherti R."/>
            <person name="Tsui H.-C.T."/>
            <person name="Winkler M.E."/>
        </authorList>
    </citation>
    <scope>NUCLEOTIDE SEQUENCE</scope>
</reference>
<dbReference type="PANTHER" id="PTHR33835:SF1">
    <property type="entry name" value="METALLO-BETA-LACTAMASE DOMAIN-CONTAINING PROTEIN"/>
    <property type="match status" value="1"/>
</dbReference>
<dbReference type="EMBL" id="UINC01028288">
    <property type="protein sequence ID" value="SVB09019.1"/>
    <property type="molecule type" value="Genomic_DNA"/>
</dbReference>
<dbReference type="SUPFAM" id="SSF56281">
    <property type="entry name" value="Metallo-hydrolase/oxidoreductase"/>
    <property type="match status" value="1"/>
</dbReference>
<dbReference type="AlphaFoldDB" id="A0A382B5Q3"/>
<organism evidence="1">
    <name type="scientific">marine metagenome</name>
    <dbReference type="NCBI Taxonomy" id="408172"/>
    <lineage>
        <taxon>unclassified sequences</taxon>
        <taxon>metagenomes</taxon>
        <taxon>ecological metagenomes</taxon>
    </lineage>
</organism>
<protein>
    <recommendedName>
        <fullName evidence="2">DUF4336 domain-containing protein</fullName>
    </recommendedName>
</protein>
<dbReference type="InterPro" id="IPR036866">
    <property type="entry name" value="RibonucZ/Hydroxyglut_hydro"/>
</dbReference>
<dbReference type="InterPro" id="IPR025638">
    <property type="entry name" value="DUF4336"/>
</dbReference>
<name>A0A382B5Q3_9ZZZZ</name>
<evidence type="ECO:0008006" key="2">
    <source>
        <dbReference type="Google" id="ProtNLM"/>
    </source>
</evidence>
<proteinExistence type="predicted"/>
<sequence length="227" mass="25728">MLEQFGTSLFVANGPIVSFYGIPYPTRMALAKLADGSVWVWSPVRLSEELFNEVQAIGPVRHIVSPNKIHHLFLQEWKDRWPEARMYAPPGLVRRIPTLDFDTELGDDPEAAWDTEIDQIIFHGSFAMEEVVFFHRPSSTAIFCDLIQRHPESQMTGWKGMLMRLDGLVGEKGSTPREWRASFTKRKRTRAALEAVLGWNAERLLIAHGECAAHGASKIIETSLGWI</sequence>
<accession>A0A382B5Q3</accession>
<dbReference type="Pfam" id="PF14234">
    <property type="entry name" value="DUF4336"/>
    <property type="match status" value="1"/>
</dbReference>
<evidence type="ECO:0000313" key="1">
    <source>
        <dbReference type="EMBL" id="SVB09019.1"/>
    </source>
</evidence>
<gene>
    <name evidence="1" type="ORF">METZ01_LOCUS161873</name>
</gene>